<evidence type="ECO:0000313" key="1">
    <source>
        <dbReference type="EMBL" id="KAJ3649659.1"/>
    </source>
</evidence>
<organism evidence="1 2">
    <name type="scientific">Zophobas morio</name>
    <dbReference type="NCBI Taxonomy" id="2755281"/>
    <lineage>
        <taxon>Eukaryota</taxon>
        <taxon>Metazoa</taxon>
        <taxon>Ecdysozoa</taxon>
        <taxon>Arthropoda</taxon>
        <taxon>Hexapoda</taxon>
        <taxon>Insecta</taxon>
        <taxon>Pterygota</taxon>
        <taxon>Neoptera</taxon>
        <taxon>Endopterygota</taxon>
        <taxon>Coleoptera</taxon>
        <taxon>Polyphaga</taxon>
        <taxon>Cucujiformia</taxon>
        <taxon>Tenebrionidae</taxon>
        <taxon>Zophobas</taxon>
    </lineage>
</organism>
<dbReference type="EMBL" id="JALNTZ010000006">
    <property type="protein sequence ID" value="KAJ3649659.1"/>
    <property type="molecule type" value="Genomic_DNA"/>
</dbReference>
<protein>
    <recommendedName>
        <fullName evidence="3">Mos1 transposase HTH domain-containing protein</fullName>
    </recommendedName>
</protein>
<dbReference type="PANTHER" id="PTHR46060">
    <property type="entry name" value="MARINER MOS1 TRANSPOSASE-LIKE PROTEIN"/>
    <property type="match status" value="1"/>
</dbReference>
<reference evidence="1" key="1">
    <citation type="journal article" date="2023" name="G3 (Bethesda)">
        <title>Whole genome assemblies of Zophobas morio and Tenebrio molitor.</title>
        <authorList>
            <person name="Kaur S."/>
            <person name="Stinson S.A."/>
            <person name="diCenzo G.C."/>
        </authorList>
    </citation>
    <scope>NUCLEOTIDE SEQUENCE</scope>
    <source>
        <strain evidence="1">QUZm001</strain>
    </source>
</reference>
<name>A0AA38MAZ2_9CUCU</name>
<dbReference type="Proteomes" id="UP001168821">
    <property type="component" value="Unassembled WGS sequence"/>
</dbReference>
<dbReference type="InterPro" id="IPR052709">
    <property type="entry name" value="Transposase-MT_Hybrid"/>
</dbReference>
<gene>
    <name evidence="1" type="ORF">Zmor_021386</name>
</gene>
<accession>A0AA38MAZ2</accession>
<dbReference type="PANTHER" id="PTHR46060:SF1">
    <property type="entry name" value="MARINER MOS1 TRANSPOSASE-LIKE PROTEIN"/>
    <property type="match status" value="1"/>
</dbReference>
<evidence type="ECO:0008006" key="3">
    <source>
        <dbReference type="Google" id="ProtNLM"/>
    </source>
</evidence>
<evidence type="ECO:0000313" key="2">
    <source>
        <dbReference type="Proteomes" id="UP001168821"/>
    </source>
</evidence>
<dbReference type="AlphaFoldDB" id="A0AA38MAZ2"/>
<proteinExistence type="predicted"/>
<keyword evidence="2" id="KW-1185">Reference proteome</keyword>
<sequence length="128" mass="14678">MSEVMKIEYRAVIKLLTREGISSQNIKDRLDEVYGQKSPTYSVMKEWSKRFRMGQKSLEDDARTGRPVEMLTDNNIALVEDLVLGDRCLKVKEIAQQSGLSDTTALRIVHDHDIWISIDETTDSVGRY</sequence>
<comment type="caution">
    <text evidence="1">The sequence shown here is derived from an EMBL/GenBank/DDBJ whole genome shotgun (WGS) entry which is preliminary data.</text>
</comment>